<evidence type="ECO:0000313" key="5">
    <source>
        <dbReference type="Proteomes" id="UP000070409"/>
    </source>
</evidence>
<evidence type="ECO:0000256" key="1">
    <source>
        <dbReference type="SAM" id="MobiDB-lite"/>
    </source>
</evidence>
<organism evidence="3 4">
    <name type="scientific">Tsukamurella pseudospumae</name>
    <dbReference type="NCBI Taxonomy" id="239498"/>
    <lineage>
        <taxon>Bacteria</taxon>
        <taxon>Bacillati</taxon>
        <taxon>Actinomycetota</taxon>
        <taxon>Actinomycetes</taxon>
        <taxon>Mycobacteriales</taxon>
        <taxon>Tsukamurellaceae</taxon>
        <taxon>Tsukamurella</taxon>
    </lineage>
</organism>
<dbReference type="EMBL" id="LSRF01000001">
    <property type="protein sequence ID" value="KXP14924.1"/>
    <property type="molecule type" value="Genomic_DNA"/>
</dbReference>
<dbReference type="OrthoDB" id="4377479at2"/>
<feature type="region of interest" description="Disordered" evidence="1">
    <location>
        <begin position="74"/>
        <end position="103"/>
    </location>
</feature>
<reference evidence="3" key="3">
    <citation type="submission" date="2016-02" db="EMBL/GenBank/DDBJ databases">
        <authorList>
            <person name="Teng J.L."/>
            <person name="Yang Y."/>
            <person name="Huang Y."/>
            <person name="Guo F."/>
            <person name="Wei W."/>
            <person name="Chen J.H."/>
            <person name="Wong S.Y."/>
            <person name="Lau S.K."/>
            <person name="Woo P.C."/>
        </authorList>
    </citation>
    <scope>NUCLEOTIDE SEQUENCE</scope>
    <source>
        <strain evidence="3">JCM 15929</strain>
    </source>
</reference>
<evidence type="ECO:0008006" key="6">
    <source>
        <dbReference type="Google" id="ProtNLM"/>
    </source>
</evidence>
<evidence type="ECO:0000313" key="2">
    <source>
        <dbReference type="EMBL" id="KXP01402.1"/>
    </source>
</evidence>
<protein>
    <recommendedName>
        <fullName evidence="6">PspA domain-containing protein</fullName>
    </recommendedName>
</protein>
<dbReference type="STRING" id="239498.AXK60_03380"/>
<comment type="caution">
    <text evidence="3">The sequence shown here is derived from an EMBL/GenBank/DDBJ whole genome shotgun (WGS) entry which is preliminary data.</text>
</comment>
<evidence type="ECO:0000313" key="4">
    <source>
        <dbReference type="Proteomes" id="UP000070258"/>
    </source>
</evidence>
<name>A0A138AWW6_9ACTN</name>
<reference evidence="2 5" key="2">
    <citation type="submission" date="2016-02" db="EMBL/GenBank/DDBJ databases">
        <authorList>
            <person name="Teng J.L."/>
            <person name="Tang Y."/>
            <person name="Huang Y."/>
            <person name="Guo F."/>
            <person name="Wei W."/>
            <person name="Chen J.H."/>
            <person name="Wong S.Y."/>
            <person name="Lau S.K."/>
            <person name="Woo P.C."/>
        </authorList>
    </citation>
    <scope>NUCLEOTIDE SEQUENCE [LARGE SCALE GENOMIC DNA]</scope>
    <source>
        <strain evidence="2 5">JCM 13375</strain>
    </source>
</reference>
<dbReference type="AlphaFoldDB" id="A0A138AWW6"/>
<reference evidence="4" key="1">
    <citation type="submission" date="2016-02" db="EMBL/GenBank/DDBJ databases">
        <authorList>
            <person name="Wen L."/>
            <person name="He K."/>
            <person name="Yang H."/>
        </authorList>
    </citation>
    <scope>NUCLEOTIDE SEQUENCE [LARGE SCALE GENOMIC DNA]</scope>
    <source>
        <strain evidence="4">JCM 15929</strain>
    </source>
</reference>
<dbReference type="Proteomes" id="UP000070258">
    <property type="component" value="Unassembled WGS sequence"/>
</dbReference>
<sequence>MASPGDHPQTPQTDPTAPGGPGAEEAPIDAEVVDTLPVAPAGPTAPSYAEVTGYTPAGVPTFDHVREKIERRTTTALGAEELAHGTTAGQDAERAFAEREKAAKAKLEEIRRSLGSPATPPDAPGA</sequence>
<dbReference type="EMBL" id="LSRE01000001">
    <property type="protein sequence ID" value="KXP01402.1"/>
    <property type="molecule type" value="Genomic_DNA"/>
</dbReference>
<keyword evidence="5" id="KW-1185">Reference proteome</keyword>
<dbReference type="Proteomes" id="UP000070409">
    <property type="component" value="Unassembled WGS sequence"/>
</dbReference>
<dbReference type="RefSeq" id="WP_068569536.1">
    <property type="nucleotide sequence ID" value="NZ_LSRE01000001.1"/>
</dbReference>
<proteinExistence type="predicted"/>
<feature type="compositionally biased region" description="Basic and acidic residues" evidence="1">
    <location>
        <begin position="91"/>
        <end position="103"/>
    </location>
</feature>
<accession>A0A138AWW6</accession>
<gene>
    <name evidence="3" type="ORF">AXK60_03380</name>
    <name evidence="2" type="ORF">AXK61_00890</name>
</gene>
<evidence type="ECO:0000313" key="3">
    <source>
        <dbReference type="EMBL" id="KXP14924.1"/>
    </source>
</evidence>
<feature type="region of interest" description="Disordered" evidence="1">
    <location>
        <begin position="1"/>
        <end position="29"/>
    </location>
</feature>